<organism evidence="1 2">
    <name type="scientific">Cnephaeus nilssonii</name>
    <name type="common">Northern bat</name>
    <name type="synonym">Eptesicus nilssonii</name>
    <dbReference type="NCBI Taxonomy" id="3371016"/>
    <lineage>
        <taxon>Eukaryota</taxon>
        <taxon>Metazoa</taxon>
        <taxon>Chordata</taxon>
        <taxon>Craniata</taxon>
        <taxon>Vertebrata</taxon>
        <taxon>Euteleostomi</taxon>
        <taxon>Mammalia</taxon>
        <taxon>Eutheria</taxon>
        <taxon>Laurasiatheria</taxon>
        <taxon>Chiroptera</taxon>
        <taxon>Yangochiroptera</taxon>
        <taxon>Vespertilionidae</taxon>
        <taxon>Cnephaeus</taxon>
    </lineage>
</organism>
<comment type="caution">
    <text evidence="1">The sequence shown here is derived from an EMBL/GenBank/DDBJ whole genome shotgun (WGS) entry which is preliminary data.</text>
</comment>
<reference evidence="1" key="1">
    <citation type="submission" date="2023-06" db="EMBL/GenBank/DDBJ databases">
        <title>Reference genome for the Northern bat (Eptesicus nilssonii), a most northern bat species.</title>
        <authorList>
            <person name="Laine V.N."/>
            <person name="Pulliainen A.T."/>
            <person name="Lilley T.M."/>
        </authorList>
    </citation>
    <scope>NUCLEOTIDE SEQUENCE</scope>
    <source>
        <strain evidence="1">BLF_Eptnil</strain>
        <tissue evidence="1">Kidney</tissue>
    </source>
</reference>
<evidence type="ECO:0000313" key="2">
    <source>
        <dbReference type="Proteomes" id="UP001177744"/>
    </source>
</evidence>
<proteinExistence type="predicted"/>
<dbReference type="Proteomes" id="UP001177744">
    <property type="component" value="Unassembled WGS sequence"/>
</dbReference>
<dbReference type="AlphaFoldDB" id="A0AA40LM40"/>
<protein>
    <submittedName>
        <fullName evidence="1">Uncharacterized protein</fullName>
    </submittedName>
</protein>
<evidence type="ECO:0000313" key="1">
    <source>
        <dbReference type="EMBL" id="KAK1338130.1"/>
    </source>
</evidence>
<keyword evidence="2" id="KW-1185">Reference proteome</keyword>
<name>A0AA40LM40_CNENI</name>
<sequence>MAAYIATSICLDCTRMSTQNKFSDLTAMKPISRNKFRSEKRWWNGSNQKKFQNCKWHREIAVGPNSQTSRHLYSSCRKIQGYQKVLYQGGAGLT</sequence>
<gene>
    <name evidence="1" type="ORF">QTO34_001240</name>
</gene>
<accession>A0AA40LM40</accession>
<dbReference type="EMBL" id="JAULJE010000010">
    <property type="protein sequence ID" value="KAK1338130.1"/>
    <property type="molecule type" value="Genomic_DNA"/>
</dbReference>